<dbReference type="EMBL" id="KP671755">
    <property type="protein sequence ID" value="AJT61221.1"/>
    <property type="molecule type" value="Genomic_DNA"/>
</dbReference>
<dbReference type="Proteomes" id="UP000202888">
    <property type="component" value="Segment"/>
</dbReference>
<dbReference type="KEGG" id="vg:26628706"/>
<dbReference type="OrthoDB" id="32600at10239"/>
<organism evidence="1 2">
    <name type="scientific">Vibrio phage ValKK3</name>
    <dbReference type="NCBI Taxonomy" id="1610855"/>
    <lineage>
        <taxon>Viruses</taxon>
        <taxon>Duplodnaviria</taxon>
        <taxon>Heunggongvirae</taxon>
        <taxon>Uroviricota</taxon>
        <taxon>Caudoviricetes</taxon>
        <taxon>Pantevenvirales</taxon>
        <taxon>Straboviridae</taxon>
        <taxon>Schizotequatrovirus</taxon>
        <taxon>Schizotequatrovirus valkk3</taxon>
    </lineage>
</organism>
<evidence type="ECO:0000313" key="2">
    <source>
        <dbReference type="Proteomes" id="UP000202888"/>
    </source>
</evidence>
<evidence type="ECO:0000313" key="1">
    <source>
        <dbReference type="EMBL" id="AJT61221.1"/>
    </source>
</evidence>
<dbReference type="GeneID" id="26628706"/>
<name>A0A0D4DBL8_9CAUD</name>
<accession>A0A0D4DBL8</accession>
<reference evidence="1 2" key="1">
    <citation type="journal article" date="2016" name="Genom Data">
        <title>Complete genome sequence of a giant Vibrio phage ValKK3 infecting Vibrio alginolyticus.</title>
        <authorList>
            <person name="Lal T.M."/>
            <person name="Sano M."/>
            <person name="Hatai K."/>
            <person name="Ransangan J."/>
        </authorList>
    </citation>
    <scope>NUCLEOTIDE SEQUENCE [LARGE SCALE GENOMIC DNA]</scope>
</reference>
<keyword evidence="2" id="KW-1185">Reference proteome</keyword>
<protein>
    <submittedName>
        <fullName evidence="1">Uncharacterized protein</fullName>
    </submittedName>
</protein>
<dbReference type="RefSeq" id="YP_009201483.1">
    <property type="nucleotide sequence ID" value="NC_028829.1"/>
</dbReference>
<sequence>MQLTTNMTKAQKTKVVEGFNFERETNQGQYKFRNGSYAMEGSDVARRFNLISTIVTGKPAIIAEATVADFDRIILMQTMTDQFLTMSAGAASLEESNEFGKKVLAHFA</sequence>
<proteinExistence type="predicted"/>